<evidence type="ECO:0000256" key="2">
    <source>
        <dbReference type="SAM" id="Phobius"/>
    </source>
</evidence>
<keyword evidence="2" id="KW-0472">Membrane</keyword>
<dbReference type="GeneID" id="63734144"/>
<dbReference type="PANTHER" id="PTHR48081">
    <property type="entry name" value="AB HYDROLASE SUPERFAMILY PROTEIN C4A8.06C"/>
    <property type="match status" value="1"/>
</dbReference>
<protein>
    <recommendedName>
        <fullName evidence="3">Alpha/beta hydrolase fold-3 domain-containing protein</fullName>
    </recommendedName>
</protein>
<dbReference type="VEuPathDB" id="FungiDB:ASPVEDRAFT_895000"/>
<evidence type="ECO:0000313" key="5">
    <source>
        <dbReference type="Proteomes" id="UP000184073"/>
    </source>
</evidence>
<dbReference type="RefSeq" id="XP_040671558.1">
    <property type="nucleotide sequence ID" value="XM_040818633.1"/>
</dbReference>
<dbReference type="STRING" id="1036611.A0A1L9PWI6"/>
<dbReference type="Proteomes" id="UP000184073">
    <property type="component" value="Unassembled WGS sequence"/>
</dbReference>
<proteinExistence type="predicted"/>
<dbReference type="OrthoDB" id="2152029at2759"/>
<keyword evidence="2" id="KW-0812">Transmembrane</keyword>
<dbReference type="Pfam" id="PF07859">
    <property type="entry name" value="Abhydrolase_3"/>
    <property type="match status" value="1"/>
</dbReference>
<evidence type="ECO:0000259" key="3">
    <source>
        <dbReference type="Pfam" id="PF07859"/>
    </source>
</evidence>
<dbReference type="PANTHER" id="PTHR48081:SF31">
    <property type="entry name" value="STERYL ACETYL HYDROLASE MUG81-RELATED"/>
    <property type="match status" value="1"/>
</dbReference>
<dbReference type="SUPFAM" id="SSF53474">
    <property type="entry name" value="alpha/beta-Hydrolases"/>
    <property type="match status" value="1"/>
</dbReference>
<sequence>MPIPPLPYPSKLTYHEIASFTWKVIAALGVGVYAAVKFPFTANDNTKTFRAYVSHAFLRQITKSLSIRQIQSVITFIVIVMFVEMVMSLTHARLTTTGTSYNEFAKSREIVPYTSHWGETGHGFWVGSSSANYVLVWFHGGNYYSPAHPAYFDYLNGIVETVCRSIGNQFAVLVAPYTLAPHAKYPCQLREGLDVLRYLVEVEAKEPGKIILGGDSAGGNLVLGILSHLSHSHPDPSIPEGPYIQEDLAGALLLVPWVSFDQTWPSIERNAERDCVSLVPSSVSAENWLGEKPLDFYNEPLRAPVDWWSNIKARQLLVVAGEDDLMVDSHEAFAANLKISNPHKTEVVIAPGEGHIAPILNLMLGDQSEYESTRAMKKWLLSIVE</sequence>
<dbReference type="InterPro" id="IPR050300">
    <property type="entry name" value="GDXG_lipolytic_enzyme"/>
</dbReference>
<dbReference type="EMBL" id="KV878133">
    <property type="protein sequence ID" value="OJJ05796.1"/>
    <property type="molecule type" value="Genomic_DNA"/>
</dbReference>
<gene>
    <name evidence="4" type="ORF">ASPVEDRAFT_895000</name>
</gene>
<evidence type="ECO:0000256" key="1">
    <source>
        <dbReference type="ARBA" id="ARBA00022801"/>
    </source>
</evidence>
<dbReference type="GO" id="GO:0016787">
    <property type="term" value="F:hydrolase activity"/>
    <property type="evidence" value="ECO:0007669"/>
    <property type="project" value="UniProtKB-KW"/>
</dbReference>
<dbReference type="InterPro" id="IPR013094">
    <property type="entry name" value="AB_hydrolase_3"/>
</dbReference>
<dbReference type="AlphaFoldDB" id="A0A1L9PWI6"/>
<feature type="transmembrane region" description="Helical" evidence="2">
    <location>
        <begin position="73"/>
        <end position="92"/>
    </location>
</feature>
<evidence type="ECO:0000313" key="4">
    <source>
        <dbReference type="EMBL" id="OJJ05796.1"/>
    </source>
</evidence>
<keyword evidence="2" id="KW-1133">Transmembrane helix</keyword>
<dbReference type="Gene3D" id="3.40.50.1820">
    <property type="entry name" value="alpha/beta hydrolase"/>
    <property type="match status" value="1"/>
</dbReference>
<feature type="transmembrane region" description="Helical" evidence="2">
    <location>
        <begin position="20"/>
        <end position="40"/>
    </location>
</feature>
<keyword evidence="5" id="KW-1185">Reference proteome</keyword>
<reference evidence="5" key="1">
    <citation type="journal article" date="2017" name="Genome Biol.">
        <title>Comparative genomics reveals high biological diversity and specific adaptations in the industrially and medically important fungal genus Aspergillus.</title>
        <authorList>
            <person name="de Vries R.P."/>
            <person name="Riley R."/>
            <person name="Wiebenga A."/>
            <person name="Aguilar-Osorio G."/>
            <person name="Amillis S."/>
            <person name="Uchima C.A."/>
            <person name="Anderluh G."/>
            <person name="Asadollahi M."/>
            <person name="Askin M."/>
            <person name="Barry K."/>
            <person name="Battaglia E."/>
            <person name="Bayram O."/>
            <person name="Benocci T."/>
            <person name="Braus-Stromeyer S.A."/>
            <person name="Caldana C."/>
            <person name="Canovas D."/>
            <person name="Cerqueira G.C."/>
            <person name="Chen F."/>
            <person name="Chen W."/>
            <person name="Choi C."/>
            <person name="Clum A."/>
            <person name="Dos Santos R.A."/>
            <person name="Damasio A.R."/>
            <person name="Diallinas G."/>
            <person name="Emri T."/>
            <person name="Fekete E."/>
            <person name="Flipphi M."/>
            <person name="Freyberg S."/>
            <person name="Gallo A."/>
            <person name="Gournas C."/>
            <person name="Habgood R."/>
            <person name="Hainaut M."/>
            <person name="Harispe M.L."/>
            <person name="Henrissat B."/>
            <person name="Hilden K.S."/>
            <person name="Hope R."/>
            <person name="Hossain A."/>
            <person name="Karabika E."/>
            <person name="Karaffa L."/>
            <person name="Karanyi Z."/>
            <person name="Krasevec N."/>
            <person name="Kuo A."/>
            <person name="Kusch H."/>
            <person name="LaButti K."/>
            <person name="Lagendijk E.L."/>
            <person name="Lapidus A."/>
            <person name="Levasseur A."/>
            <person name="Lindquist E."/>
            <person name="Lipzen A."/>
            <person name="Logrieco A.F."/>
            <person name="MacCabe A."/>
            <person name="Maekelae M.R."/>
            <person name="Malavazi I."/>
            <person name="Melin P."/>
            <person name="Meyer V."/>
            <person name="Mielnichuk N."/>
            <person name="Miskei M."/>
            <person name="Molnar A.P."/>
            <person name="Mule G."/>
            <person name="Ngan C.Y."/>
            <person name="Orejas M."/>
            <person name="Orosz E."/>
            <person name="Ouedraogo J.P."/>
            <person name="Overkamp K.M."/>
            <person name="Park H.-S."/>
            <person name="Perrone G."/>
            <person name="Piumi F."/>
            <person name="Punt P.J."/>
            <person name="Ram A.F."/>
            <person name="Ramon A."/>
            <person name="Rauscher S."/>
            <person name="Record E."/>
            <person name="Riano-Pachon D.M."/>
            <person name="Robert V."/>
            <person name="Roehrig J."/>
            <person name="Ruller R."/>
            <person name="Salamov A."/>
            <person name="Salih N.S."/>
            <person name="Samson R.A."/>
            <person name="Sandor E."/>
            <person name="Sanguinetti M."/>
            <person name="Schuetze T."/>
            <person name="Sepcic K."/>
            <person name="Shelest E."/>
            <person name="Sherlock G."/>
            <person name="Sophianopoulou V."/>
            <person name="Squina F.M."/>
            <person name="Sun H."/>
            <person name="Susca A."/>
            <person name="Todd R.B."/>
            <person name="Tsang A."/>
            <person name="Unkles S.E."/>
            <person name="van de Wiele N."/>
            <person name="van Rossen-Uffink D."/>
            <person name="Oliveira J.V."/>
            <person name="Vesth T.C."/>
            <person name="Visser J."/>
            <person name="Yu J.-H."/>
            <person name="Zhou M."/>
            <person name="Andersen M.R."/>
            <person name="Archer D.B."/>
            <person name="Baker S.E."/>
            <person name="Benoit I."/>
            <person name="Brakhage A.A."/>
            <person name="Braus G.H."/>
            <person name="Fischer R."/>
            <person name="Frisvad J.C."/>
            <person name="Goldman G.H."/>
            <person name="Houbraken J."/>
            <person name="Oakley B."/>
            <person name="Pocsi I."/>
            <person name="Scazzocchio C."/>
            <person name="Seiboth B."/>
            <person name="vanKuyk P.A."/>
            <person name="Wortman J."/>
            <person name="Dyer P.S."/>
            <person name="Grigoriev I.V."/>
        </authorList>
    </citation>
    <scope>NUCLEOTIDE SEQUENCE [LARGE SCALE GENOMIC DNA]</scope>
    <source>
        <strain evidence="5">CBS 583.65</strain>
    </source>
</reference>
<keyword evidence="1" id="KW-0378">Hydrolase</keyword>
<accession>A0A1L9PWI6</accession>
<organism evidence="4 5">
    <name type="scientific">Aspergillus versicolor CBS 583.65</name>
    <dbReference type="NCBI Taxonomy" id="1036611"/>
    <lineage>
        <taxon>Eukaryota</taxon>
        <taxon>Fungi</taxon>
        <taxon>Dikarya</taxon>
        <taxon>Ascomycota</taxon>
        <taxon>Pezizomycotina</taxon>
        <taxon>Eurotiomycetes</taxon>
        <taxon>Eurotiomycetidae</taxon>
        <taxon>Eurotiales</taxon>
        <taxon>Aspergillaceae</taxon>
        <taxon>Aspergillus</taxon>
        <taxon>Aspergillus subgen. Nidulantes</taxon>
    </lineage>
</organism>
<dbReference type="InterPro" id="IPR029058">
    <property type="entry name" value="AB_hydrolase_fold"/>
</dbReference>
<feature type="domain" description="Alpha/beta hydrolase fold-3" evidence="3">
    <location>
        <begin position="135"/>
        <end position="355"/>
    </location>
</feature>
<name>A0A1L9PWI6_ASPVE</name>